<organism evidence="3 4">
    <name type="scientific">Candidatus Ryanbacteria bacterium RIFCSPLOWO2_01_FULL_48_26</name>
    <dbReference type="NCBI Taxonomy" id="1802126"/>
    <lineage>
        <taxon>Bacteria</taxon>
        <taxon>Candidatus Ryaniibacteriota</taxon>
    </lineage>
</organism>
<dbReference type="PANTHER" id="PTHR42763:SF2">
    <property type="entry name" value="ADP-GLUCOSE PHOSPHORYLASE"/>
    <property type="match status" value="1"/>
</dbReference>
<name>A0A1G2GX54_9BACT</name>
<dbReference type="InterPro" id="IPR036265">
    <property type="entry name" value="HIT-like_sf"/>
</dbReference>
<dbReference type="Proteomes" id="UP000179106">
    <property type="component" value="Unassembled WGS sequence"/>
</dbReference>
<dbReference type="AlphaFoldDB" id="A0A1G2GX54"/>
<dbReference type="GO" id="GO:0006012">
    <property type="term" value="P:galactose metabolic process"/>
    <property type="evidence" value="ECO:0007669"/>
    <property type="project" value="InterPro"/>
</dbReference>
<proteinExistence type="predicted"/>
<feature type="domain" description="DUF4921" evidence="2">
    <location>
        <begin position="99"/>
        <end position="318"/>
    </location>
</feature>
<dbReference type="STRING" id="1802126.A3B25_01745"/>
<dbReference type="PANTHER" id="PTHR42763">
    <property type="entry name" value="ADP-GLUCOSE PHOSPHORYLASE"/>
    <property type="match status" value="1"/>
</dbReference>
<comment type="caution">
    <text evidence="3">The sequence shown here is derived from an EMBL/GenBank/DDBJ whole genome shotgun (WGS) entry which is preliminary data.</text>
</comment>
<evidence type="ECO:0000256" key="1">
    <source>
        <dbReference type="PIRSR" id="PIRSR000808-1"/>
    </source>
</evidence>
<feature type="active site" description="Tele-UMP-histidine intermediate" evidence="1">
    <location>
        <position position="162"/>
    </location>
</feature>
<evidence type="ECO:0000313" key="4">
    <source>
        <dbReference type="Proteomes" id="UP000179106"/>
    </source>
</evidence>
<dbReference type="InterPro" id="IPR053177">
    <property type="entry name" value="ADP-glucose_phosphorylase"/>
</dbReference>
<dbReference type="SUPFAM" id="SSF54197">
    <property type="entry name" value="HIT-like"/>
    <property type="match status" value="2"/>
</dbReference>
<gene>
    <name evidence="3" type="ORF">A3B25_01745</name>
</gene>
<dbReference type="EMBL" id="MHNW01000007">
    <property type="protein sequence ID" value="OGZ54368.1"/>
    <property type="molecule type" value="Genomic_DNA"/>
</dbReference>
<protein>
    <recommendedName>
        <fullName evidence="2">DUF4921 domain-containing protein</fullName>
    </recommendedName>
</protein>
<dbReference type="Pfam" id="PF16268">
    <property type="entry name" value="DUF4921"/>
    <property type="match status" value="1"/>
</dbReference>
<reference evidence="3 4" key="1">
    <citation type="journal article" date="2016" name="Nat. Commun.">
        <title>Thousands of microbial genomes shed light on interconnected biogeochemical processes in an aquifer system.</title>
        <authorList>
            <person name="Anantharaman K."/>
            <person name="Brown C.T."/>
            <person name="Hug L.A."/>
            <person name="Sharon I."/>
            <person name="Castelle C.J."/>
            <person name="Probst A.J."/>
            <person name="Thomas B.C."/>
            <person name="Singh A."/>
            <person name="Wilkins M.J."/>
            <person name="Karaoz U."/>
            <person name="Brodie E.L."/>
            <person name="Williams K.H."/>
            <person name="Hubbard S.S."/>
            <person name="Banfield J.F."/>
        </authorList>
    </citation>
    <scope>NUCLEOTIDE SEQUENCE [LARGE SCALE GENOMIC DNA]</scope>
</reference>
<dbReference type="InterPro" id="IPR032576">
    <property type="entry name" value="DUF4921"/>
</dbReference>
<evidence type="ECO:0000259" key="2">
    <source>
        <dbReference type="Pfam" id="PF16268"/>
    </source>
</evidence>
<accession>A0A1G2GX54</accession>
<evidence type="ECO:0000313" key="3">
    <source>
        <dbReference type="EMBL" id="OGZ54368.1"/>
    </source>
</evidence>
<dbReference type="GO" id="GO:0008270">
    <property type="term" value="F:zinc ion binding"/>
    <property type="evidence" value="ECO:0007669"/>
    <property type="project" value="InterPro"/>
</dbReference>
<dbReference type="InterPro" id="IPR001937">
    <property type="entry name" value="GalP_UDPtransf1"/>
</dbReference>
<dbReference type="Gene3D" id="3.30.428.10">
    <property type="entry name" value="HIT-like"/>
    <property type="match status" value="2"/>
</dbReference>
<sequence length="331" mass="37759">MSELRRDLVSGDWIIMAPERAKRPKFPGVKKSKRIASPIKECPFEDLTWSGNWPPILSFPNDAKWEVVLIRNKYPALFHIKGCAQSFKNGPHLIRSGVGEHDLVITKDHYKNFADISLAHATEVFKILQRRYKMLAKDECSVYTSTFFNWGPSAGASLYHPHYQVLTLPIIPPDIEHSLNGSRRYFAAHRKCVHCVMLDFDMKEKKRIIETNSSAIAVVPFVSRVPFEVRIFPKKHFPRFEATPEKTLKGVAALLQSILKRIRKNIGDPDLNFFIHTAPLKGGSFGYYHWHIEIIPKISNWGGFELGTGIDINVVDPEMAMAILRGKTPKK</sequence>
<dbReference type="GO" id="GO:0008108">
    <property type="term" value="F:UDP-glucose:hexose-1-phosphate uridylyltransferase activity"/>
    <property type="evidence" value="ECO:0007669"/>
    <property type="project" value="InterPro"/>
</dbReference>
<dbReference type="PIRSF" id="PIRSF000808">
    <property type="entry name" value="GalT"/>
    <property type="match status" value="1"/>
</dbReference>